<name>A0A1I1TQD7_9LACO</name>
<dbReference type="AlphaFoldDB" id="A0A1I1TQD7"/>
<evidence type="ECO:0000313" key="2">
    <source>
        <dbReference type="EMBL" id="SFD60595.1"/>
    </source>
</evidence>
<dbReference type="InterPro" id="IPR054438">
    <property type="entry name" value="Struct_cement_gp24/gp6"/>
</dbReference>
<dbReference type="Proteomes" id="UP000199599">
    <property type="component" value="Unassembled WGS sequence"/>
</dbReference>
<organism evidence="2 3">
    <name type="scientific">Lactobacillus bombicola</name>
    <dbReference type="NCBI Taxonomy" id="1505723"/>
    <lineage>
        <taxon>Bacteria</taxon>
        <taxon>Bacillati</taxon>
        <taxon>Bacillota</taxon>
        <taxon>Bacilli</taxon>
        <taxon>Lactobacillales</taxon>
        <taxon>Lactobacillaceae</taxon>
        <taxon>Lactobacillus</taxon>
    </lineage>
</organism>
<protein>
    <submittedName>
        <fullName evidence="2">Uncharacterized protein</fullName>
    </submittedName>
</protein>
<dbReference type="Pfam" id="PF22758">
    <property type="entry name" value="Phage_cement"/>
    <property type="match status" value="1"/>
</dbReference>
<accession>A0A1I1TQD7</accession>
<sequence>MAIPDGTFYQGQQIGFGKPATLEPNITNSDTAGAEIKYGQAVNFDSNGKVVPATHAPIYGVAWAKQYVDGYAVNEETKAAARWHTGETVSVMRDGTIEVCATEDVNKNTPATVDANGNFKMADTNDFVVGLFRTAANAGEGVDLQIRITNAQPQSVAPTSQSAQPKQGGNS</sequence>
<evidence type="ECO:0000313" key="3">
    <source>
        <dbReference type="Proteomes" id="UP000199599"/>
    </source>
</evidence>
<feature type="region of interest" description="Disordered" evidence="1">
    <location>
        <begin position="152"/>
        <end position="171"/>
    </location>
</feature>
<dbReference type="RefSeq" id="WP_090094015.1">
    <property type="nucleotide sequence ID" value="NZ_CBCRVU010000001.1"/>
</dbReference>
<evidence type="ECO:0000256" key="1">
    <source>
        <dbReference type="SAM" id="MobiDB-lite"/>
    </source>
</evidence>
<dbReference type="STRING" id="1505723.SAMN04487792_1551"/>
<reference evidence="3" key="1">
    <citation type="submission" date="2016-10" db="EMBL/GenBank/DDBJ databases">
        <authorList>
            <person name="Varghese N."/>
            <person name="Submissions S."/>
        </authorList>
    </citation>
    <scope>NUCLEOTIDE SEQUENCE [LARGE SCALE GENOMIC DNA]</scope>
    <source>
        <strain evidence="3">R-53102</strain>
    </source>
</reference>
<gene>
    <name evidence="2" type="ORF">SAMN04487792_1551</name>
</gene>
<dbReference type="EMBL" id="FOMN01000011">
    <property type="protein sequence ID" value="SFD60595.1"/>
    <property type="molecule type" value="Genomic_DNA"/>
</dbReference>
<proteinExistence type="predicted"/>